<dbReference type="PANTHER" id="PTHR39178:SF1">
    <property type="entry name" value="RIBOSOMAL-PROCESSING CYSTEINE PROTEASE PRP"/>
    <property type="match status" value="1"/>
</dbReference>
<keyword evidence="1" id="KW-0690">Ribosome biogenesis</keyword>
<dbReference type="RefSeq" id="WP_020964222.1">
    <property type="nucleotide sequence ID" value="NZ_CP045670.1"/>
</dbReference>
<dbReference type="CDD" id="cd16332">
    <property type="entry name" value="Prp-like"/>
    <property type="match status" value="1"/>
</dbReference>
<dbReference type="Proteomes" id="UP000593915">
    <property type="component" value="Chromosome"/>
</dbReference>
<dbReference type="Pfam" id="PF04327">
    <property type="entry name" value="Peptidase_Prp"/>
    <property type="match status" value="1"/>
</dbReference>
<evidence type="ECO:0000256" key="4">
    <source>
        <dbReference type="ARBA" id="ARBA00022807"/>
    </source>
</evidence>
<organism evidence="7 8">
    <name type="scientific">Treponema pedis</name>
    <dbReference type="NCBI Taxonomy" id="409322"/>
    <lineage>
        <taxon>Bacteria</taxon>
        <taxon>Pseudomonadati</taxon>
        <taxon>Spirochaetota</taxon>
        <taxon>Spirochaetia</taxon>
        <taxon>Spirochaetales</taxon>
        <taxon>Treponemataceae</taxon>
        <taxon>Treponema</taxon>
    </lineage>
</organism>
<dbReference type="GO" id="GO:0008234">
    <property type="term" value="F:cysteine-type peptidase activity"/>
    <property type="evidence" value="ECO:0007669"/>
    <property type="project" value="UniProtKB-KW"/>
</dbReference>
<evidence type="ECO:0000256" key="3">
    <source>
        <dbReference type="ARBA" id="ARBA00022801"/>
    </source>
</evidence>
<evidence type="ECO:0000256" key="1">
    <source>
        <dbReference type="ARBA" id="ARBA00022517"/>
    </source>
</evidence>
<comment type="similarity">
    <text evidence="5">Belongs to the Prp family.</text>
</comment>
<evidence type="ECO:0000256" key="2">
    <source>
        <dbReference type="ARBA" id="ARBA00022670"/>
    </source>
</evidence>
<dbReference type="GO" id="GO:0006508">
    <property type="term" value="P:proteolysis"/>
    <property type="evidence" value="ECO:0007669"/>
    <property type="project" value="UniProtKB-KW"/>
</dbReference>
<evidence type="ECO:0000313" key="8">
    <source>
        <dbReference type="Proteomes" id="UP000593915"/>
    </source>
</evidence>
<sequence>MIKILLVSNEENEFSKFESGGHAGQAAAGSDIVCSAVTVLLKTAVLSLISAEKSGSGLKIKVKAKTRGKLSAEVLSFSQEDKPRLRYLFEFLTMGLISVKEQYPDCLDLQIKEGAKSPFNKIFGGLYGT</sequence>
<dbReference type="GeneID" id="301089124"/>
<proteinExistence type="inferred from homology"/>
<dbReference type="GO" id="GO:0042254">
    <property type="term" value="P:ribosome biogenesis"/>
    <property type="evidence" value="ECO:0007669"/>
    <property type="project" value="UniProtKB-KW"/>
</dbReference>
<evidence type="ECO:0000256" key="6">
    <source>
        <dbReference type="ARBA" id="ARBA00044538"/>
    </source>
</evidence>
<reference evidence="7 8" key="1">
    <citation type="submission" date="2020-09" db="EMBL/GenBank/DDBJ databases">
        <title>Characterization of Treponema spp. from bovine digital dermatitis in Korea.</title>
        <authorList>
            <person name="Espiritu H.M."/>
            <person name="Cho Y.I."/>
            <person name="Mamuad L."/>
        </authorList>
    </citation>
    <scope>NUCLEOTIDE SEQUENCE [LARGE SCALE GENOMIC DNA]</scope>
    <source>
        <strain evidence="7 8">KS1</strain>
    </source>
</reference>
<dbReference type="InterPro" id="IPR007422">
    <property type="entry name" value="Peptidase_Prp"/>
</dbReference>
<protein>
    <recommendedName>
        <fullName evidence="6">Ribosomal processing cysteine protease Prp</fullName>
    </recommendedName>
</protein>
<dbReference type="SUPFAM" id="SSF118010">
    <property type="entry name" value="TM1457-like"/>
    <property type="match status" value="1"/>
</dbReference>
<dbReference type="InterPro" id="IPR036764">
    <property type="entry name" value="Peptidase_Prp_sf"/>
</dbReference>
<accession>A0A7S6WQM2</accession>
<dbReference type="PANTHER" id="PTHR39178">
    <property type="entry name" value="HYPOTHETICAL RIBOSOME-ASSOCIATED PROTEIN"/>
    <property type="match status" value="1"/>
</dbReference>
<keyword evidence="4" id="KW-0788">Thiol protease</keyword>
<dbReference type="AlphaFoldDB" id="A0A7S6WQM2"/>
<gene>
    <name evidence="7" type="ORF">IFE08_03925</name>
</gene>
<evidence type="ECO:0000313" key="7">
    <source>
        <dbReference type="EMBL" id="QOW61544.1"/>
    </source>
</evidence>
<keyword evidence="3" id="KW-0378">Hydrolase</keyword>
<dbReference type="Gene3D" id="3.30.70.1490">
    <property type="entry name" value="Cysteine protease Prp"/>
    <property type="match status" value="1"/>
</dbReference>
<evidence type="ECO:0000256" key="5">
    <source>
        <dbReference type="ARBA" id="ARBA00044503"/>
    </source>
</evidence>
<keyword evidence="2 7" id="KW-0645">Protease</keyword>
<name>A0A7S6WQM2_9SPIR</name>
<dbReference type="EMBL" id="CP061839">
    <property type="protein sequence ID" value="QOW61544.1"/>
    <property type="molecule type" value="Genomic_DNA"/>
</dbReference>